<dbReference type="RefSeq" id="WP_269663256.1">
    <property type="nucleotide sequence ID" value="NZ_CP114413.1"/>
</dbReference>
<proteinExistence type="predicted"/>
<organism evidence="1 2">
    <name type="scientific">Streptomyces cinnabarinus</name>
    <dbReference type="NCBI Taxonomy" id="67287"/>
    <lineage>
        <taxon>Bacteria</taxon>
        <taxon>Bacillati</taxon>
        <taxon>Actinomycetota</taxon>
        <taxon>Actinomycetes</taxon>
        <taxon>Kitasatosporales</taxon>
        <taxon>Streptomycetaceae</taxon>
        <taxon>Streptomyces</taxon>
    </lineage>
</organism>
<evidence type="ECO:0000313" key="2">
    <source>
        <dbReference type="Proteomes" id="UP001164439"/>
    </source>
</evidence>
<dbReference type="Gene3D" id="3.30.530.20">
    <property type="match status" value="1"/>
</dbReference>
<accession>A0ABY7KSB8</accession>
<gene>
    <name evidence="1" type="ORF">STRCI_007292</name>
</gene>
<dbReference type="EMBL" id="CP114413">
    <property type="protein sequence ID" value="WAZ25774.1"/>
    <property type="molecule type" value="Genomic_DNA"/>
</dbReference>
<sequence>MTTQPAINWPDKYLPGTGDNFVSNEVIVQGLTAAQVWHPLTDTSTWASYLDHITAIAFPEGGGPVLKDGVPFTFDPVGVASVSTQFARVVECRAPAEGTPGRLSWTAEQDGTPEQRLEVLHGWLVEDLPGGRVRVLTQETQIGRIAADLAAQLPNPMLNAHQNWLNRLTGFSAAHGR</sequence>
<reference evidence="1" key="1">
    <citation type="submission" date="2022-12" db="EMBL/GenBank/DDBJ databases">
        <authorList>
            <person name="Ruckert C."/>
            <person name="Busche T."/>
            <person name="Kalinowski J."/>
            <person name="Wittmann C."/>
        </authorList>
    </citation>
    <scope>NUCLEOTIDE SEQUENCE</scope>
    <source>
        <strain evidence="1">DSM 40467</strain>
    </source>
</reference>
<name>A0ABY7KSB8_9ACTN</name>
<dbReference type="SUPFAM" id="SSF55961">
    <property type="entry name" value="Bet v1-like"/>
    <property type="match status" value="1"/>
</dbReference>
<protein>
    <submittedName>
        <fullName evidence="1">SRPBCC domain-containing protein</fullName>
    </submittedName>
</protein>
<keyword evidence="2" id="KW-1185">Reference proteome</keyword>
<dbReference type="Proteomes" id="UP001164439">
    <property type="component" value="Chromosome"/>
</dbReference>
<evidence type="ECO:0000313" key="1">
    <source>
        <dbReference type="EMBL" id="WAZ25774.1"/>
    </source>
</evidence>
<dbReference type="InterPro" id="IPR023393">
    <property type="entry name" value="START-like_dom_sf"/>
</dbReference>